<feature type="transmembrane region" description="Helical" evidence="10">
    <location>
        <begin position="152"/>
        <end position="171"/>
    </location>
</feature>
<evidence type="ECO:0000313" key="12">
    <source>
        <dbReference type="EMBL" id="XBM48927.1"/>
    </source>
</evidence>
<keyword evidence="5" id="KW-0762">Sugar transport</keyword>
<dbReference type="GO" id="GO:0005886">
    <property type="term" value="C:plasma membrane"/>
    <property type="evidence" value="ECO:0007669"/>
    <property type="project" value="UniProtKB-SubCell"/>
</dbReference>
<keyword evidence="7 10" id="KW-1133">Transmembrane helix</keyword>
<feature type="domain" description="Major facilitator superfamily (MFS) profile" evidence="11">
    <location>
        <begin position="20"/>
        <end position="462"/>
    </location>
</feature>
<name>A0AAU7GE30_9MICO</name>
<keyword evidence="3 9" id="KW-0813">Transport</keyword>
<dbReference type="GO" id="GO:0022857">
    <property type="term" value="F:transmembrane transporter activity"/>
    <property type="evidence" value="ECO:0007669"/>
    <property type="project" value="InterPro"/>
</dbReference>
<keyword evidence="4" id="KW-1003">Cell membrane</keyword>
<sequence length="491" mass="51992">MSVTTAPQARLRGHSQVILFSVVAAIGGFLFGFDTAIINGAVDPIEKSFHLTSVGIGVVVSITLFGAALGAFSTGWLADRIGRPRVMLIAAAVFAASAVGCGLSTGLWDLSFWRLLIGVSVGAVTVIGPLYISEIAPAAIRGRLSSLQQMAIVLGIFAALLSDASIAAALSGADALHFLGLPAWRWMFIAGVVPAVIYGFASFLVPESPRYLVARGRDAAARRVLQRLENDSADAAAAKVLEIRSTLDSAARPRFSDLLSRRTGFLPIVWIGIALAALQSLVGIDVIFYYSTSLWQSVGFSESASFGLSVFSSIVNVVATVVAILLIDRIGRRRLLLIGSAGMFVSLVVVAVGFSTATTVDGAVVLGGAWGVLTLVGANVFVVAFAISWGPVVWVLLGEMFPNRIRGVALSVAATANWTCEVILNLTFPTLRDISLSGSYAIYALMALTSWFVVYFGVRETRARELEDMTASVNASAVRSRRRLTRRSAAR</sequence>
<keyword evidence="8 10" id="KW-0472">Membrane</keyword>
<accession>A0AAU7GE30</accession>
<dbReference type="InterPro" id="IPR050814">
    <property type="entry name" value="Myo-inositol_Transporter"/>
</dbReference>
<evidence type="ECO:0000256" key="6">
    <source>
        <dbReference type="ARBA" id="ARBA00022692"/>
    </source>
</evidence>
<dbReference type="PANTHER" id="PTHR48020:SF12">
    <property type="entry name" value="PROTON MYO-INOSITOL COTRANSPORTER"/>
    <property type="match status" value="1"/>
</dbReference>
<feature type="transmembrane region" description="Helical" evidence="10">
    <location>
        <begin position="54"/>
        <end position="74"/>
    </location>
</feature>
<dbReference type="PROSITE" id="PS00217">
    <property type="entry name" value="SUGAR_TRANSPORT_2"/>
    <property type="match status" value="1"/>
</dbReference>
<comment type="subcellular location">
    <subcellularLocation>
        <location evidence="1">Cell membrane</location>
        <topology evidence="1">Multi-pass membrane protein</topology>
    </subcellularLocation>
</comment>
<dbReference type="Gene3D" id="1.20.1250.20">
    <property type="entry name" value="MFS general substrate transporter like domains"/>
    <property type="match status" value="2"/>
</dbReference>
<dbReference type="InterPro" id="IPR005828">
    <property type="entry name" value="MFS_sugar_transport-like"/>
</dbReference>
<dbReference type="InterPro" id="IPR020846">
    <property type="entry name" value="MFS_dom"/>
</dbReference>
<feature type="transmembrane region" description="Helical" evidence="10">
    <location>
        <begin position="310"/>
        <end position="328"/>
    </location>
</feature>
<dbReference type="AlphaFoldDB" id="A0AAU7GE30"/>
<evidence type="ECO:0000256" key="1">
    <source>
        <dbReference type="ARBA" id="ARBA00004651"/>
    </source>
</evidence>
<dbReference type="FunFam" id="1.20.1250.20:FF:000122">
    <property type="entry name" value="D-xylose transporter XylE"/>
    <property type="match status" value="1"/>
</dbReference>
<evidence type="ECO:0000256" key="2">
    <source>
        <dbReference type="ARBA" id="ARBA00010992"/>
    </source>
</evidence>
<feature type="transmembrane region" description="Helical" evidence="10">
    <location>
        <begin position="183"/>
        <end position="205"/>
    </location>
</feature>
<dbReference type="InterPro" id="IPR005829">
    <property type="entry name" value="Sugar_transporter_CS"/>
</dbReference>
<dbReference type="Pfam" id="PF00083">
    <property type="entry name" value="Sugar_tr"/>
    <property type="match status" value="1"/>
</dbReference>
<protein>
    <submittedName>
        <fullName evidence="12">Sugar porter family MFS transporter</fullName>
    </submittedName>
</protein>
<dbReference type="PRINTS" id="PR00171">
    <property type="entry name" value="SUGRTRNSPORT"/>
</dbReference>
<dbReference type="InterPro" id="IPR036259">
    <property type="entry name" value="MFS_trans_sf"/>
</dbReference>
<gene>
    <name evidence="12" type="ORF">AAME72_03470</name>
</gene>
<feature type="transmembrane region" description="Helical" evidence="10">
    <location>
        <begin position="335"/>
        <end position="357"/>
    </location>
</feature>
<evidence type="ECO:0000256" key="10">
    <source>
        <dbReference type="SAM" id="Phobius"/>
    </source>
</evidence>
<evidence type="ECO:0000256" key="8">
    <source>
        <dbReference type="ARBA" id="ARBA00023136"/>
    </source>
</evidence>
<dbReference type="RefSeq" id="WP_348788848.1">
    <property type="nucleotide sequence ID" value="NZ_CP157390.1"/>
</dbReference>
<feature type="transmembrane region" description="Helical" evidence="10">
    <location>
        <begin position="408"/>
        <end position="428"/>
    </location>
</feature>
<evidence type="ECO:0000256" key="7">
    <source>
        <dbReference type="ARBA" id="ARBA00022989"/>
    </source>
</evidence>
<dbReference type="SUPFAM" id="SSF103473">
    <property type="entry name" value="MFS general substrate transporter"/>
    <property type="match status" value="1"/>
</dbReference>
<dbReference type="NCBIfam" id="TIGR00879">
    <property type="entry name" value="SP"/>
    <property type="match status" value="1"/>
</dbReference>
<evidence type="ECO:0000256" key="3">
    <source>
        <dbReference type="ARBA" id="ARBA00022448"/>
    </source>
</evidence>
<evidence type="ECO:0000259" key="11">
    <source>
        <dbReference type="PROSITE" id="PS50850"/>
    </source>
</evidence>
<feature type="transmembrane region" description="Helical" evidence="10">
    <location>
        <begin position="264"/>
        <end position="290"/>
    </location>
</feature>
<evidence type="ECO:0000256" key="5">
    <source>
        <dbReference type="ARBA" id="ARBA00022597"/>
    </source>
</evidence>
<dbReference type="PROSITE" id="PS50850">
    <property type="entry name" value="MFS"/>
    <property type="match status" value="1"/>
</dbReference>
<dbReference type="InterPro" id="IPR003663">
    <property type="entry name" value="Sugar/inositol_transpt"/>
</dbReference>
<dbReference type="PROSITE" id="PS00216">
    <property type="entry name" value="SUGAR_TRANSPORT_1"/>
    <property type="match status" value="1"/>
</dbReference>
<keyword evidence="6 10" id="KW-0812">Transmembrane</keyword>
<comment type="similarity">
    <text evidence="2 9">Belongs to the major facilitator superfamily. Sugar transporter (TC 2.A.1.1) family.</text>
</comment>
<feature type="transmembrane region" description="Helical" evidence="10">
    <location>
        <begin position="86"/>
        <end position="106"/>
    </location>
</feature>
<feature type="transmembrane region" description="Helical" evidence="10">
    <location>
        <begin position="440"/>
        <end position="458"/>
    </location>
</feature>
<dbReference type="EMBL" id="CP157390">
    <property type="protein sequence ID" value="XBM48927.1"/>
    <property type="molecule type" value="Genomic_DNA"/>
</dbReference>
<feature type="transmembrane region" description="Helical" evidence="10">
    <location>
        <begin position="369"/>
        <end position="396"/>
    </location>
</feature>
<evidence type="ECO:0000256" key="4">
    <source>
        <dbReference type="ARBA" id="ARBA00022475"/>
    </source>
</evidence>
<evidence type="ECO:0000256" key="9">
    <source>
        <dbReference type="RuleBase" id="RU003346"/>
    </source>
</evidence>
<reference evidence="12" key="1">
    <citation type="submission" date="2024-05" db="EMBL/GenBank/DDBJ databases">
        <title>The Natural Products Discovery Center: Release of the First 8490 Sequenced Strains for Exploring Actinobacteria Biosynthetic Diversity.</title>
        <authorList>
            <person name="Kalkreuter E."/>
            <person name="Kautsar S.A."/>
            <person name="Yang D."/>
            <person name="Bader C.D."/>
            <person name="Teijaro C.N."/>
            <person name="Fluegel L."/>
            <person name="Davis C.M."/>
            <person name="Simpson J.R."/>
            <person name="Lauterbach L."/>
            <person name="Steele A.D."/>
            <person name="Gui C."/>
            <person name="Meng S."/>
            <person name="Li G."/>
            <person name="Viehrig K."/>
            <person name="Ye F."/>
            <person name="Su P."/>
            <person name="Kiefer A.F."/>
            <person name="Nichols A."/>
            <person name="Cepeda A.J."/>
            <person name="Yan W."/>
            <person name="Fan B."/>
            <person name="Jiang Y."/>
            <person name="Adhikari A."/>
            <person name="Zheng C.-J."/>
            <person name="Schuster L."/>
            <person name="Cowan T.M."/>
            <person name="Smanski M.J."/>
            <person name="Chevrette M.G."/>
            <person name="de Carvalho L.P.S."/>
            <person name="Shen B."/>
        </authorList>
    </citation>
    <scope>NUCLEOTIDE SEQUENCE</scope>
    <source>
        <strain evidence="12">NPDC080035</strain>
    </source>
</reference>
<feature type="transmembrane region" description="Helical" evidence="10">
    <location>
        <begin position="112"/>
        <end position="132"/>
    </location>
</feature>
<organism evidence="12">
    <name type="scientific">Leifsonia sp. NPDC080035</name>
    <dbReference type="NCBI Taxonomy" id="3143936"/>
    <lineage>
        <taxon>Bacteria</taxon>
        <taxon>Bacillati</taxon>
        <taxon>Actinomycetota</taxon>
        <taxon>Actinomycetes</taxon>
        <taxon>Micrococcales</taxon>
        <taxon>Microbacteriaceae</taxon>
        <taxon>Leifsonia</taxon>
    </lineage>
</organism>
<dbReference type="PANTHER" id="PTHR48020">
    <property type="entry name" value="PROTON MYO-INOSITOL COTRANSPORTER"/>
    <property type="match status" value="1"/>
</dbReference>
<proteinExistence type="inferred from homology"/>
<feature type="transmembrane region" description="Helical" evidence="10">
    <location>
        <begin position="17"/>
        <end position="42"/>
    </location>
</feature>